<gene>
    <name evidence="6" type="ORF">CKO13_02640</name>
</gene>
<evidence type="ECO:0000256" key="3">
    <source>
        <dbReference type="ARBA" id="ARBA00023004"/>
    </source>
</evidence>
<dbReference type="PANTHER" id="PTHR42988">
    <property type="entry name" value="PHOSPHOHYDROLASE"/>
    <property type="match status" value="1"/>
</dbReference>
<dbReference type="SUPFAM" id="SSF56300">
    <property type="entry name" value="Metallo-dependent phosphatases"/>
    <property type="match status" value="1"/>
</dbReference>
<dbReference type="Proteomes" id="UP000738126">
    <property type="component" value="Unassembled WGS sequence"/>
</dbReference>
<comment type="similarity">
    <text evidence="4">Belongs to the cyclic nucleotide phosphodiesterase class-III family.</text>
</comment>
<organism evidence="6 7">
    <name type="scientific">Halorhodospira neutriphila</name>
    <dbReference type="NCBI Taxonomy" id="168379"/>
    <lineage>
        <taxon>Bacteria</taxon>
        <taxon>Pseudomonadati</taxon>
        <taxon>Pseudomonadota</taxon>
        <taxon>Gammaproteobacteria</taxon>
        <taxon>Chromatiales</taxon>
        <taxon>Ectothiorhodospiraceae</taxon>
        <taxon>Halorhodospira</taxon>
    </lineage>
</organism>
<sequence length="257" mass="27170">MQASAVRLLQITDTHLRSDPAWRQHGVEPRRRYAAVLAYLHEHAAGIDGLLVTGDISHDEGAVYGGVRADLEALGRPALVLPGNHDVPAAFAEAFPAAGAVAFTRERRLGGWRLLALDTQLPGAVHGRVGEAQLAWLARALEAAPRTPTLVVLHHQPAPVGTAWIDASGLADGPALCALLEGHPQVRAAVFGHVHQAVDRRTAGGLRLLAAPATSVQFRAGSAQKAFEAGPPGVRWLACEPQGELASWVARLPLERA</sequence>
<keyword evidence="1" id="KW-0479">Metal-binding</keyword>
<proteinExistence type="inferred from homology"/>
<keyword evidence="2" id="KW-0378">Hydrolase</keyword>
<dbReference type="InterPro" id="IPR004843">
    <property type="entry name" value="Calcineurin-like_PHP"/>
</dbReference>
<evidence type="ECO:0000313" key="7">
    <source>
        <dbReference type="Proteomes" id="UP000738126"/>
    </source>
</evidence>
<dbReference type="PANTHER" id="PTHR42988:SF2">
    <property type="entry name" value="CYCLIC NUCLEOTIDE PHOSPHODIESTERASE CBUA0032-RELATED"/>
    <property type="match status" value="1"/>
</dbReference>
<dbReference type="EMBL" id="NRSH01000016">
    <property type="protein sequence ID" value="MBK1725933.1"/>
    <property type="molecule type" value="Genomic_DNA"/>
</dbReference>
<dbReference type="InterPro" id="IPR050884">
    <property type="entry name" value="CNP_phosphodiesterase-III"/>
</dbReference>
<comment type="caution">
    <text evidence="6">The sequence shown here is derived from an EMBL/GenBank/DDBJ whole genome shotgun (WGS) entry which is preliminary data.</text>
</comment>
<dbReference type="InterPro" id="IPR029052">
    <property type="entry name" value="Metallo-depent_PP-like"/>
</dbReference>
<protein>
    <recommendedName>
        <fullName evidence="5">Calcineurin-like phosphoesterase domain-containing protein</fullName>
    </recommendedName>
</protein>
<evidence type="ECO:0000313" key="6">
    <source>
        <dbReference type="EMBL" id="MBK1725933.1"/>
    </source>
</evidence>
<name>A0ABS1E357_9GAMM</name>
<feature type="domain" description="Calcineurin-like phosphoesterase" evidence="5">
    <location>
        <begin position="7"/>
        <end position="196"/>
    </location>
</feature>
<evidence type="ECO:0000256" key="4">
    <source>
        <dbReference type="ARBA" id="ARBA00025742"/>
    </source>
</evidence>
<evidence type="ECO:0000256" key="1">
    <source>
        <dbReference type="ARBA" id="ARBA00022723"/>
    </source>
</evidence>
<evidence type="ECO:0000256" key="2">
    <source>
        <dbReference type="ARBA" id="ARBA00022801"/>
    </source>
</evidence>
<keyword evidence="7" id="KW-1185">Reference proteome</keyword>
<reference evidence="6 7" key="1">
    <citation type="journal article" date="2020" name="Microorganisms">
        <title>Osmotic Adaptation and Compatible Solute Biosynthesis of Phototrophic Bacteria as Revealed from Genome Analyses.</title>
        <authorList>
            <person name="Imhoff J.F."/>
            <person name="Rahn T."/>
            <person name="Kunzel S."/>
            <person name="Keller A."/>
            <person name="Neulinger S.C."/>
        </authorList>
    </citation>
    <scope>NUCLEOTIDE SEQUENCE [LARGE SCALE GENOMIC DNA]</scope>
    <source>
        <strain evidence="6 7">DSM 15116</strain>
    </source>
</reference>
<accession>A0ABS1E357</accession>
<keyword evidence="3" id="KW-0408">Iron</keyword>
<evidence type="ECO:0000259" key="5">
    <source>
        <dbReference type="Pfam" id="PF00149"/>
    </source>
</evidence>
<dbReference type="Gene3D" id="3.60.21.10">
    <property type="match status" value="1"/>
</dbReference>
<dbReference type="Pfam" id="PF00149">
    <property type="entry name" value="Metallophos"/>
    <property type="match status" value="1"/>
</dbReference>